<evidence type="ECO:0000313" key="11">
    <source>
        <dbReference type="EMBL" id="VDN46921.1"/>
    </source>
</evidence>
<feature type="transmembrane region" description="Helical" evidence="10">
    <location>
        <begin position="78"/>
        <end position="103"/>
    </location>
</feature>
<dbReference type="RefSeq" id="WP_125136340.1">
    <property type="nucleotide sequence ID" value="NZ_LR130778.1"/>
</dbReference>
<dbReference type="AlphaFoldDB" id="A0A3P7PUP2"/>
<feature type="transmembrane region" description="Helical" evidence="10">
    <location>
        <begin position="133"/>
        <end position="154"/>
    </location>
</feature>
<evidence type="ECO:0000256" key="10">
    <source>
        <dbReference type="SAM" id="Phobius"/>
    </source>
</evidence>
<evidence type="ECO:0000313" key="12">
    <source>
        <dbReference type="Proteomes" id="UP000279029"/>
    </source>
</evidence>
<comment type="subcellular location">
    <subcellularLocation>
        <location evidence="1">Cell membrane</location>
        <topology evidence="1">Multi-pass membrane protein</topology>
    </subcellularLocation>
</comment>
<evidence type="ECO:0000256" key="3">
    <source>
        <dbReference type="ARBA" id="ARBA00022475"/>
    </source>
</evidence>
<keyword evidence="3" id="KW-1003">Cell membrane</keyword>
<feature type="transmembrane region" description="Helical" evidence="10">
    <location>
        <begin position="192"/>
        <end position="213"/>
    </location>
</feature>
<keyword evidence="6" id="KW-0630">Potassium</keyword>
<gene>
    <name evidence="11" type="primary">ktrB</name>
    <name evidence="11" type="ORF">PATL70BA_1047</name>
</gene>
<dbReference type="EMBL" id="LR130778">
    <property type="protein sequence ID" value="VDN46921.1"/>
    <property type="molecule type" value="Genomic_DNA"/>
</dbReference>
<feature type="transmembrane region" description="Helical" evidence="10">
    <location>
        <begin position="47"/>
        <end position="66"/>
    </location>
</feature>
<feature type="transmembrane region" description="Helical" evidence="10">
    <location>
        <begin position="422"/>
        <end position="444"/>
    </location>
</feature>
<evidence type="ECO:0000256" key="7">
    <source>
        <dbReference type="ARBA" id="ARBA00022989"/>
    </source>
</evidence>
<dbReference type="PANTHER" id="PTHR32024">
    <property type="entry name" value="TRK SYSTEM POTASSIUM UPTAKE PROTEIN TRKG-RELATED"/>
    <property type="match status" value="1"/>
</dbReference>
<dbReference type="Proteomes" id="UP000279029">
    <property type="component" value="Chromosome"/>
</dbReference>
<sequence length="463" mass="50493">MNKTKSQLDVNLKPTQVLVLGFLMLIFLGAILLSLPMASAAGESTRIIDALFTATSAVCVTGLVVLNTASHWSPFGKVIILMLIQIGGLGFMTIASTIFMILGRKISLRDRMMIQESLNQSTLSGMVRLTKNIIIGTLILEAIGALFLSFKFVPEYGTKGIFYSIFHAISAFCNAGFDIIGDSSLMPYVGSITINFTIMTLIIIGGLGFTVWMDVIKVTKNELRIGLKGLKLKRWFRHLRLHTKLVLVITTSLIMVGFVIFFSLEGFNDATLGNLPLKDKVLGAMFQSVTTRTAGFNTINNSDMTDVSKFVTIILMFIGGSPAGTAGGIKTVTIGVIFFEVLSVVRGKEDTEAFDRRIPRNTIKRALAVVMISLFVVIGVTMLLTITESGGFMDILFEAVSGFATVGLSLGETQRLTQFGKLIMSLTMFIGRLGPITMAVALTIRHEKKKINIRKPEEKVMVG</sequence>
<feature type="transmembrane region" description="Helical" evidence="10">
    <location>
        <begin position="15"/>
        <end position="35"/>
    </location>
</feature>
<keyword evidence="5 10" id="KW-0812">Transmembrane</keyword>
<keyword evidence="9 10" id="KW-0472">Membrane</keyword>
<feature type="transmembrane region" description="Helical" evidence="10">
    <location>
        <begin position="366"/>
        <end position="386"/>
    </location>
</feature>
<keyword evidence="7 10" id="KW-1133">Transmembrane helix</keyword>
<proteinExistence type="predicted"/>
<feature type="transmembrane region" description="Helical" evidence="10">
    <location>
        <begin position="245"/>
        <end position="264"/>
    </location>
</feature>
<keyword evidence="2" id="KW-0813">Transport</keyword>
<dbReference type="PANTHER" id="PTHR32024:SF1">
    <property type="entry name" value="KTR SYSTEM POTASSIUM UPTAKE PROTEIN B"/>
    <property type="match status" value="1"/>
</dbReference>
<dbReference type="Pfam" id="PF02386">
    <property type="entry name" value="TrkH"/>
    <property type="match status" value="1"/>
</dbReference>
<dbReference type="InterPro" id="IPR004772">
    <property type="entry name" value="TrkH"/>
</dbReference>
<evidence type="ECO:0000256" key="6">
    <source>
        <dbReference type="ARBA" id="ARBA00022958"/>
    </source>
</evidence>
<organism evidence="11 12">
    <name type="scientific">Petrocella atlantisensis</name>
    <dbReference type="NCBI Taxonomy" id="2173034"/>
    <lineage>
        <taxon>Bacteria</taxon>
        <taxon>Bacillati</taxon>
        <taxon>Bacillota</taxon>
        <taxon>Clostridia</taxon>
        <taxon>Lachnospirales</taxon>
        <taxon>Vallitaleaceae</taxon>
        <taxon>Petrocella</taxon>
    </lineage>
</organism>
<protein>
    <submittedName>
        <fullName evidence="11">Potassium transporter ATPase</fullName>
    </submittedName>
</protein>
<name>A0A3P7PUP2_9FIRM</name>
<evidence type="ECO:0000256" key="5">
    <source>
        <dbReference type="ARBA" id="ARBA00022692"/>
    </source>
</evidence>
<keyword evidence="12" id="KW-1185">Reference proteome</keyword>
<accession>A0A3P7PUP2</accession>
<dbReference type="OrthoDB" id="9810952at2"/>
<evidence type="ECO:0000256" key="8">
    <source>
        <dbReference type="ARBA" id="ARBA00023065"/>
    </source>
</evidence>
<keyword evidence="8" id="KW-0406">Ion transport</keyword>
<keyword evidence="4" id="KW-0633">Potassium transport</keyword>
<evidence type="ECO:0000256" key="2">
    <source>
        <dbReference type="ARBA" id="ARBA00022448"/>
    </source>
</evidence>
<dbReference type="NCBIfam" id="TIGR00933">
    <property type="entry name" value="2a38"/>
    <property type="match status" value="1"/>
</dbReference>
<dbReference type="KEGG" id="cbar:PATL70BA_1047"/>
<dbReference type="GO" id="GO:0015379">
    <property type="term" value="F:potassium:chloride symporter activity"/>
    <property type="evidence" value="ECO:0007669"/>
    <property type="project" value="InterPro"/>
</dbReference>
<reference evidence="11 12" key="1">
    <citation type="submission" date="2018-09" db="EMBL/GenBank/DDBJ databases">
        <authorList>
            <person name="Postec A."/>
        </authorList>
    </citation>
    <scope>NUCLEOTIDE SEQUENCE [LARGE SCALE GENOMIC DNA]</scope>
    <source>
        <strain evidence="11">70B-A</strain>
    </source>
</reference>
<evidence type="ECO:0000256" key="4">
    <source>
        <dbReference type="ARBA" id="ARBA00022538"/>
    </source>
</evidence>
<dbReference type="InterPro" id="IPR003445">
    <property type="entry name" value="Cat_transpt"/>
</dbReference>
<dbReference type="GO" id="GO:0005886">
    <property type="term" value="C:plasma membrane"/>
    <property type="evidence" value="ECO:0007669"/>
    <property type="project" value="UniProtKB-SubCell"/>
</dbReference>
<evidence type="ECO:0000256" key="9">
    <source>
        <dbReference type="ARBA" id="ARBA00023136"/>
    </source>
</evidence>
<evidence type="ECO:0000256" key="1">
    <source>
        <dbReference type="ARBA" id="ARBA00004651"/>
    </source>
</evidence>